<dbReference type="GO" id="GO:0016787">
    <property type="term" value="F:hydrolase activity"/>
    <property type="evidence" value="ECO:0007669"/>
    <property type="project" value="UniProtKB-KW"/>
</dbReference>
<dbReference type="EMBL" id="BNJK01000001">
    <property type="protein sequence ID" value="GHO90269.1"/>
    <property type="molecule type" value="Genomic_DNA"/>
</dbReference>
<gene>
    <name evidence="2" type="ORF">KSF_003170</name>
</gene>
<proteinExistence type="predicted"/>
<accession>A0A8J3I7J6</accession>
<dbReference type="PANTHER" id="PTHR43283">
    <property type="entry name" value="BETA-LACTAMASE-RELATED"/>
    <property type="match status" value="1"/>
</dbReference>
<dbReference type="Proteomes" id="UP000597444">
    <property type="component" value="Unassembled WGS sequence"/>
</dbReference>
<name>A0A8J3I7J6_9CHLR</name>
<dbReference type="InterPro" id="IPR012338">
    <property type="entry name" value="Beta-lactam/transpept-like"/>
</dbReference>
<comment type="caution">
    <text evidence="2">The sequence shown here is derived from an EMBL/GenBank/DDBJ whole genome shotgun (WGS) entry which is preliminary data.</text>
</comment>
<dbReference type="Pfam" id="PF00144">
    <property type="entry name" value="Beta-lactamase"/>
    <property type="match status" value="1"/>
</dbReference>
<organism evidence="2 3">
    <name type="scientific">Reticulibacter mediterranei</name>
    <dbReference type="NCBI Taxonomy" id="2778369"/>
    <lineage>
        <taxon>Bacteria</taxon>
        <taxon>Bacillati</taxon>
        <taxon>Chloroflexota</taxon>
        <taxon>Ktedonobacteria</taxon>
        <taxon>Ktedonobacterales</taxon>
        <taxon>Reticulibacteraceae</taxon>
        <taxon>Reticulibacter</taxon>
    </lineage>
</organism>
<feature type="domain" description="Beta-lactamase-related" evidence="1">
    <location>
        <begin position="19"/>
        <end position="389"/>
    </location>
</feature>
<dbReference type="InterPro" id="IPR001466">
    <property type="entry name" value="Beta-lactam-related"/>
</dbReference>
<keyword evidence="2" id="KW-0378">Hydrolase</keyword>
<reference evidence="2" key="1">
    <citation type="submission" date="2020-10" db="EMBL/GenBank/DDBJ databases">
        <title>Taxonomic study of unclassified bacteria belonging to the class Ktedonobacteria.</title>
        <authorList>
            <person name="Yabe S."/>
            <person name="Wang C.M."/>
            <person name="Zheng Y."/>
            <person name="Sakai Y."/>
            <person name="Cavaletti L."/>
            <person name="Monciardini P."/>
            <person name="Donadio S."/>
        </authorList>
    </citation>
    <scope>NUCLEOTIDE SEQUENCE</scope>
    <source>
        <strain evidence="2">ID150040</strain>
    </source>
</reference>
<evidence type="ECO:0000259" key="1">
    <source>
        <dbReference type="Pfam" id="PF00144"/>
    </source>
</evidence>
<evidence type="ECO:0000313" key="3">
    <source>
        <dbReference type="Proteomes" id="UP000597444"/>
    </source>
</evidence>
<dbReference type="Gene3D" id="3.40.710.10">
    <property type="entry name" value="DD-peptidase/beta-lactamase superfamily"/>
    <property type="match status" value="1"/>
</dbReference>
<keyword evidence="3" id="KW-1185">Reference proteome</keyword>
<evidence type="ECO:0000313" key="2">
    <source>
        <dbReference type="EMBL" id="GHO90269.1"/>
    </source>
</evidence>
<dbReference type="PANTHER" id="PTHR43283:SF3">
    <property type="entry name" value="BETA-LACTAMASE FAMILY PROTEIN (AFU_ORTHOLOGUE AFUA_5G07500)"/>
    <property type="match status" value="1"/>
</dbReference>
<dbReference type="InterPro" id="IPR050789">
    <property type="entry name" value="Diverse_Enzym_Activities"/>
</dbReference>
<protein>
    <submittedName>
        <fullName evidence="2">Serine hydrolase</fullName>
    </submittedName>
</protein>
<dbReference type="SUPFAM" id="SSF56601">
    <property type="entry name" value="beta-lactamase/transpeptidase-like"/>
    <property type="match status" value="1"/>
</dbReference>
<sequence>MMKTGSLSRARLDRLRTSMTGYVERGEVPGMVTLVSRHGEIHVDAVGTKSLEAPDPVRRDTIFRIASMSKPITAVATMILAEEGKLRLDDAVQKWLPELANRKVLKRIDAPLDETVSAHRPITVRDLLTFTMGFGLLLTPTEASPILQAAAELEIGMKPPRRQLELDPDTWIHRLGRLPLMAQPGERWLYGTGADVLSVLIARVSGQPLETFLRERVFEPLGMKDTGFSVPADRLDRLASCYVLNPGSGTLQLFDGVEQSRWSHPPLFPSGADGLVSTIDDYLAFAQMLLNQGRYRERGSERILSRFSVEAMTTDQLTPAQKAVSSLPLLPGFFATHGWGFGLSMVTRRDDLASVPGRYGWDGSMGTSWFSDPKEDLVGILLTQHVVMAPDIFRDFWTLTYQSIDD</sequence>
<dbReference type="AlphaFoldDB" id="A0A8J3I7J6"/>